<dbReference type="GO" id="GO:0050832">
    <property type="term" value="P:defense response to fungus"/>
    <property type="evidence" value="ECO:0007669"/>
    <property type="project" value="UniProtKB-ARBA"/>
</dbReference>
<feature type="disulfide bond" evidence="4">
    <location>
        <begin position="112"/>
        <end position="120"/>
    </location>
</feature>
<dbReference type="Proteomes" id="UP000542742">
    <property type="component" value="Unassembled WGS sequence"/>
</dbReference>
<dbReference type="InterPro" id="IPR016283">
    <property type="entry name" value="Glyco_hydro_19"/>
</dbReference>
<evidence type="ECO:0000256" key="4">
    <source>
        <dbReference type="PIRSR" id="PIRSR001060-2"/>
    </source>
</evidence>
<dbReference type="Gene3D" id="3.30.20.10">
    <property type="entry name" value="Endochitinase, domain 2"/>
    <property type="match status" value="1"/>
</dbReference>
<dbReference type="InterPro" id="IPR000726">
    <property type="entry name" value="Glyco_hydro_19_cat"/>
</dbReference>
<comment type="caution">
    <text evidence="7">The sequence shown here is derived from an EMBL/GenBank/DDBJ whole genome shotgun (WGS) entry which is preliminary data.</text>
</comment>
<dbReference type="SUPFAM" id="SSF53955">
    <property type="entry name" value="Lysozyme-like"/>
    <property type="match status" value="1"/>
</dbReference>
<dbReference type="GO" id="GO:0006032">
    <property type="term" value="P:chitin catabolic process"/>
    <property type="evidence" value="ECO:0007669"/>
    <property type="project" value="InterPro"/>
</dbReference>
<dbReference type="InterPro" id="IPR006311">
    <property type="entry name" value="TAT_signal"/>
</dbReference>
<dbReference type="InterPro" id="IPR023346">
    <property type="entry name" value="Lysozyme-like_dom_sf"/>
</dbReference>
<dbReference type="GO" id="GO:0005975">
    <property type="term" value="P:carbohydrate metabolic process"/>
    <property type="evidence" value="ECO:0007669"/>
    <property type="project" value="InterPro"/>
</dbReference>
<feature type="signal peptide" evidence="5">
    <location>
        <begin position="1"/>
        <end position="34"/>
    </location>
</feature>
<accession>A0A7W7G3U7</accession>
<protein>
    <submittedName>
        <fullName evidence="7">Putative chitinase</fullName>
    </submittedName>
</protein>
<dbReference type="AlphaFoldDB" id="A0A7W7G3U7"/>
<dbReference type="PIRSF" id="PIRSF001060">
    <property type="entry name" value="Endochitinase"/>
    <property type="match status" value="1"/>
</dbReference>
<keyword evidence="5" id="KW-0732">Signal</keyword>
<evidence type="ECO:0000313" key="7">
    <source>
        <dbReference type="EMBL" id="MBB4694615.1"/>
    </source>
</evidence>
<proteinExistence type="predicted"/>
<keyword evidence="1" id="KW-0611">Plant defense</keyword>
<dbReference type="Pfam" id="PF00182">
    <property type="entry name" value="Glyco_hydro_19"/>
    <property type="match status" value="1"/>
</dbReference>
<gene>
    <name evidence="7" type="ORF">BKA14_004763</name>
</gene>
<evidence type="ECO:0000256" key="3">
    <source>
        <dbReference type="PIRSR" id="PIRSR001060-1"/>
    </source>
</evidence>
<sequence length="240" mass="25393">MSMKRHRLLAAAGALAVAVTAGLAAVLPSTGASAATLPVSEAQFQQMFPNRIDFYSYAGLVDAMNKYPEFTGTGGEDVQKREAAAFLANINHESGGLVHVEELNQANWPLYCDSAQPYGCPAGQDAYHGRGPIQLSWNFNYKAAGDALGIDLLNQPDLVKNDASVAWQTGLWYWMTQTGPGSLTPHAAITSGAGFGETIRSINGALECNGGNPAQVQSRIDAYQRFAQILGVDPGGNLSC</sequence>
<dbReference type="PANTHER" id="PTHR22595:SF79">
    <property type="entry name" value="CHITINASE 12"/>
    <property type="match status" value="1"/>
</dbReference>
<keyword evidence="2 4" id="KW-1015">Disulfide bond</keyword>
<reference evidence="7 8" key="1">
    <citation type="submission" date="2020-08" db="EMBL/GenBank/DDBJ databases">
        <title>Sequencing the genomes of 1000 actinobacteria strains.</title>
        <authorList>
            <person name="Klenk H.-P."/>
        </authorList>
    </citation>
    <scope>NUCLEOTIDE SEQUENCE [LARGE SCALE GENOMIC DNA]</scope>
    <source>
        <strain evidence="7 8">DSM 45518</strain>
    </source>
</reference>
<dbReference type="CDD" id="cd00325">
    <property type="entry name" value="chitinase_GH19"/>
    <property type="match status" value="1"/>
</dbReference>
<name>A0A7W7G3U7_9ACTN</name>
<feature type="disulfide bond" evidence="4">
    <location>
        <begin position="208"/>
        <end position="240"/>
    </location>
</feature>
<keyword evidence="8" id="KW-1185">Reference proteome</keyword>
<organism evidence="7 8">
    <name type="scientific">Paractinoplanes abujensis</name>
    <dbReference type="NCBI Taxonomy" id="882441"/>
    <lineage>
        <taxon>Bacteria</taxon>
        <taxon>Bacillati</taxon>
        <taxon>Actinomycetota</taxon>
        <taxon>Actinomycetes</taxon>
        <taxon>Micromonosporales</taxon>
        <taxon>Micromonosporaceae</taxon>
        <taxon>Paractinoplanes</taxon>
    </lineage>
</organism>
<feature type="chain" id="PRO_5030602032" evidence="5">
    <location>
        <begin position="35"/>
        <end position="240"/>
    </location>
</feature>
<feature type="active site" description="Proton donor" evidence="3">
    <location>
        <position position="93"/>
    </location>
</feature>
<evidence type="ECO:0000256" key="2">
    <source>
        <dbReference type="ARBA" id="ARBA00023157"/>
    </source>
</evidence>
<dbReference type="GO" id="GO:0016998">
    <property type="term" value="P:cell wall macromolecule catabolic process"/>
    <property type="evidence" value="ECO:0007669"/>
    <property type="project" value="InterPro"/>
</dbReference>
<evidence type="ECO:0000259" key="6">
    <source>
        <dbReference type="Pfam" id="PF00182"/>
    </source>
</evidence>
<dbReference type="FunFam" id="3.30.20.10:FF:000001">
    <property type="entry name" value="Endochitinase (Chitinase)"/>
    <property type="match status" value="1"/>
</dbReference>
<dbReference type="PANTHER" id="PTHR22595">
    <property type="entry name" value="CHITINASE-RELATED"/>
    <property type="match status" value="1"/>
</dbReference>
<evidence type="ECO:0000256" key="1">
    <source>
        <dbReference type="ARBA" id="ARBA00022821"/>
    </source>
</evidence>
<feature type="domain" description="Glycoside hydrolase family 19 catalytic" evidence="6">
    <location>
        <begin position="53"/>
        <end position="240"/>
    </location>
</feature>
<dbReference type="PROSITE" id="PS51318">
    <property type="entry name" value="TAT"/>
    <property type="match status" value="1"/>
</dbReference>
<dbReference type="GO" id="GO:0004568">
    <property type="term" value="F:chitinase activity"/>
    <property type="evidence" value="ECO:0007669"/>
    <property type="project" value="InterPro"/>
</dbReference>
<dbReference type="EMBL" id="JACHMF010000001">
    <property type="protein sequence ID" value="MBB4694615.1"/>
    <property type="molecule type" value="Genomic_DNA"/>
</dbReference>
<evidence type="ECO:0000313" key="8">
    <source>
        <dbReference type="Proteomes" id="UP000542742"/>
    </source>
</evidence>
<dbReference type="Gene3D" id="1.10.530.10">
    <property type="match status" value="1"/>
</dbReference>
<evidence type="ECO:0000256" key="5">
    <source>
        <dbReference type="SAM" id="SignalP"/>
    </source>
</evidence>